<keyword evidence="7" id="KW-0653">Protein transport</keyword>
<keyword evidence="5 8" id="KW-1133">Transmembrane helix</keyword>
<dbReference type="GO" id="GO:0005886">
    <property type="term" value="C:plasma membrane"/>
    <property type="evidence" value="ECO:0007669"/>
    <property type="project" value="UniProtKB-SubCell"/>
</dbReference>
<gene>
    <name evidence="9" type="ORF">LptCag_0163</name>
</gene>
<dbReference type="PATRIC" id="fig|178606.4.peg.1762"/>
<evidence type="ECO:0000313" key="10">
    <source>
        <dbReference type="Proteomes" id="UP000029452"/>
    </source>
</evidence>
<proteinExistence type="inferred from homology"/>
<dbReference type="GO" id="GO:0022857">
    <property type="term" value="F:transmembrane transporter activity"/>
    <property type="evidence" value="ECO:0007669"/>
    <property type="project" value="InterPro"/>
</dbReference>
<dbReference type="PANTHER" id="PTHR30558:SF7">
    <property type="entry name" value="TOL-PAL SYSTEM PROTEIN TOLR"/>
    <property type="match status" value="1"/>
</dbReference>
<comment type="similarity">
    <text evidence="2 7">Belongs to the ExbD/TolR family.</text>
</comment>
<evidence type="ECO:0000256" key="4">
    <source>
        <dbReference type="ARBA" id="ARBA00022692"/>
    </source>
</evidence>
<evidence type="ECO:0000256" key="2">
    <source>
        <dbReference type="ARBA" id="ARBA00005811"/>
    </source>
</evidence>
<keyword evidence="3" id="KW-1003">Cell membrane</keyword>
<evidence type="ECO:0000256" key="8">
    <source>
        <dbReference type="SAM" id="Phobius"/>
    </source>
</evidence>
<reference evidence="9 10" key="1">
    <citation type="submission" date="2014-06" db="EMBL/GenBank/DDBJ databases">
        <title>Draft genome sequence of iron oxidizing acidophile Leptospirillum ferriphilum DSM14647.</title>
        <authorList>
            <person name="Cardenas J.P."/>
            <person name="Lazcano M."/>
            <person name="Ossandon F.J."/>
            <person name="Corbett M."/>
            <person name="Holmes D.S."/>
            <person name="Watkin E."/>
        </authorList>
    </citation>
    <scope>NUCLEOTIDE SEQUENCE [LARGE SCALE GENOMIC DNA]</scope>
    <source>
        <strain evidence="9 10">DSM 14647</strain>
    </source>
</reference>
<dbReference type="PANTHER" id="PTHR30558">
    <property type="entry name" value="EXBD MEMBRANE COMPONENT OF PMF-DRIVEN MACROMOLECULE IMPORT SYSTEM"/>
    <property type="match status" value="1"/>
</dbReference>
<dbReference type="InterPro" id="IPR003400">
    <property type="entry name" value="ExbD"/>
</dbReference>
<evidence type="ECO:0000313" key="9">
    <source>
        <dbReference type="EMBL" id="KGA93550.1"/>
    </source>
</evidence>
<evidence type="ECO:0000256" key="3">
    <source>
        <dbReference type="ARBA" id="ARBA00022475"/>
    </source>
</evidence>
<dbReference type="AlphaFoldDB" id="A0A094WAP5"/>
<dbReference type="RefSeq" id="WP_036082804.1">
    <property type="nucleotide sequence ID" value="NZ_JBPKCJ010000005.1"/>
</dbReference>
<keyword evidence="6 8" id="KW-0472">Membrane</keyword>
<organism evidence="9 10">
    <name type="scientific">Leptospirillum ferriphilum</name>
    <dbReference type="NCBI Taxonomy" id="178606"/>
    <lineage>
        <taxon>Bacteria</taxon>
        <taxon>Pseudomonadati</taxon>
        <taxon>Nitrospirota</taxon>
        <taxon>Nitrospiria</taxon>
        <taxon>Nitrospirales</taxon>
        <taxon>Nitrospiraceae</taxon>
        <taxon>Leptospirillum</taxon>
    </lineage>
</organism>
<name>A0A094WAP5_9BACT</name>
<keyword evidence="7" id="KW-0813">Transport</keyword>
<evidence type="ECO:0000256" key="6">
    <source>
        <dbReference type="ARBA" id="ARBA00023136"/>
    </source>
</evidence>
<dbReference type="Gene3D" id="3.30.420.270">
    <property type="match status" value="1"/>
</dbReference>
<evidence type="ECO:0000256" key="1">
    <source>
        <dbReference type="ARBA" id="ARBA00004162"/>
    </source>
</evidence>
<dbReference type="Proteomes" id="UP000029452">
    <property type="component" value="Unassembled WGS sequence"/>
</dbReference>
<dbReference type="GO" id="GO:0015031">
    <property type="term" value="P:protein transport"/>
    <property type="evidence" value="ECO:0007669"/>
    <property type="project" value="UniProtKB-KW"/>
</dbReference>
<protein>
    <submittedName>
        <fullName evidence="9">Biopolymer transport protein ExbD/TolR</fullName>
    </submittedName>
</protein>
<keyword evidence="4 7" id="KW-0812">Transmembrane</keyword>
<feature type="transmembrane region" description="Helical" evidence="8">
    <location>
        <begin position="20"/>
        <end position="39"/>
    </location>
</feature>
<comment type="subcellular location">
    <subcellularLocation>
        <location evidence="1">Cell membrane</location>
        <topology evidence="1">Single-pass membrane protein</topology>
    </subcellularLocation>
    <subcellularLocation>
        <location evidence="7">Cell membrane</location>
        <topology evidence="7">Single-pass type II membrane protein</topology>
    </subcellularLocation>
</comment>
<comment type="caution">
    <text evidence="9">The sequence shown here is derived from an EMBL/GenBank/DDBJ whole genome shotgun (WGS) entry which is preliminary data.</text>
</comment>
<evidence type="ECO:0000256" key="7">
    <source>
        <dbReference type="RuleBase" id="RU003879"/>
    </source>
</evidence>
<dbReference type="OrthoDB" id="9793581at2"/>
<dbReference type="Pfam" id="PF02472">
    <property type="entry name" value="ExbD"/>
    <property type="match status" value="1"/>
</dbReference>
<accession>A0A094WAP5</accession>
<dbReference type="EMBL" id="JPGK01000006">
    <property type="protein sequence ID" value="KGA93550.1"/>
    <property type="molecule type" value="Genomic_DNA"/>
</dbReference>
<evidence type="ECO:0000256" key="5">
    <source>
        <dbReference type="ARBA" id="ARBA00022989"/>
    </source>
</evidence>
<sequence length="137" mass="15551">MRLFLDPDNQEKPRLELIPMIDVMFFLMVVFIFLSISLIKLDGVNLDLPKASASRLMPGGTVIHLSLLRDGTIFLEKKKVRQNELETFLRQKAKGITPQTPVIISGDKEISLQRLVGIMTLCNRLGFDNLSIQTREP</sequence>